<evidence type="ECO:0000313" key="3">
    <source>
        <dbReference type="Proteomes" id="UP001215151"/>
    </source>
</evidence>
<proteinExistence type="predicted"/>
<feature type="domain" description="Aminoglycoside phosphotransferase" evidence="1">
    <location>
        <begin position="336"/>
        <end position="380"/>
    </location>
</feature>
<protein>
    <recommendedName>
        <fullName evidence="1">Aminoglycoside phosphotransferase domain-containing protein</fullName>
    </recommendedName>
</protein>
<dbReference type="InterPro" id="IPR027417">
    <property type="entry name" value="P-loop_NTPase"/>
</dbReference>
<dbReference type="CDD" id="cd00882">
    <property type="entry name" value="Ras_like_GTPase"/>
    <property type="match status" value="1"/>
</dbReference>
<reference evidence="2" key="1">
    <citation type="submission" date="2022-11" db="EMBL/GenBank/DDBJ databases">
        <title>Genome Sequence of Cubamyces cubensis.</title>
        <authorList>
            <person name="Buettner E."/>
        </authorList>
    </citation>
    <scope>NUCLEOTIDE SEQUENCE</scope>
    <source>
        <strain evidence="2">MPL-01</strain>
    </source>
</reference>
<dbReference type="Pfam" id="PF01636">
    <property type="entry name" value="APH"/>
    <property type="match status" value="1"/>
</dbReference>
<dbReference type="PANTHER" id="PTHR21310">
    <property type="entry name" value="AMINOGLYCOSIDE PHOSPHOTRANSFERASE-RELATED-RELATED"/>
    <property type="match status" value="1"/>
</dbReference>
<keyword evidence="3" id="KW-1185">Reference proteome</keyword>
<dbReference type="InterPro" id="IPR011009">
    <property type="entry name" value="Kinase-like_dom_sf"/>
</dbReference>
<accession>A0AAD7TT47</accession>
<dbReference type="PANTHER" id="PTHR21310:SF39">
    <property type="entry name" value="AMINOGLYCOSIDE PHOSPHOTRANSFERASE DOMAIN-CONTAINING PROTEIN"/>
    <property type="match status" value="1"/>
</dbReference>
<dbReference type="InterPro" id="IPR002575">
    <property type="entry name" value="Aminoglycoside_PTrfase"/>
</dbReference>
<dbReference type="SUPFAM" id="SSF56112">
    <property type="entry name" value="Protein kinase-like (PK-like)"/>
    <property type="match status" value="1"/>
</dbReference>
<dbReference type="SUPFAM" id="SSF52540">
    <property type="entry name" value="P-loop containing nucleoside triphosphate hydrolases"/>
    <property type="match status" value="1"/>
</dbReference>
<dbReference type="Gene3D" id="3.90.1200.10">
    <property type="match status" value="1"/>
</dbReference>
<sequence>MTAAMPSSSTRIVTVALYGEQDVGKKTFMSAVDGRTYIRPSDGNVFTFKCFMGAEQTEASIALLLIDASNLGTIQAARSNIRLAQDASPLCSILFTKIDLVPMDSLDMRYRYLWFERDLSFHYDADTFSTNLLDTKSVDRMITKLVDEVVSPISARASLDLKAIGTRLLHAVLNWVASCFALPSSPSTTSSAPELDALVTDHDVSVLVDKAAGWDEDLKKRLHAEDAGGVGVHRITSSLLAKVPASSSERASMEYVRQHTSIPIPRTYHPHLSWLLMDFIDGDMLLECWPKQSRFMQFRIACTLRLRFCDMVALEGWKIIARRNQSAGLTLPPVPTLPSTWTPTFIHGDLNASNVLLDKHGVLWVLDWGTAGFYPPCLEALAMQLVEEELNADLVSPSWTRYRQFIAGSITTEDKEYWMHVYTAIHRFHAYSRSESGGW</sequence>
<gene>
    <name evidence="2" type="ORF">ONZ51_g6031</name>
</gene>
<dbReference type="InterPro" id="IPR051678">
    <property type="entry name" value="AGP_Transferase"/>
</dbReference>
<name>A0AAD7TT47_9APHY</name>
<evidence type="ECO:0000259" key="1">
    <source>
        <dbReference type="Pfam" id="PF01636"/>
    </source>
</evidence>
<organism evidence="2 3">
    <name type="scientific">Trametes cubensis</name>
    <dbReference type="NCBI Taxonomy" id="1111947"/>
    <lineage>
        <taxon>Eukaryota</taxon>
        <taxon>Fungi</taxon>
        <taxon>Dikarya</taxon>
        <taxon>Basidiomycota</taxon>
        <taxon>Agaricomycotina</taxon>
        <taxon>Agaricomycetes</taxon>
        <taxon>Polyporales</taxon>
        <taxon>Polyporaceae</taxon>
        <taxon>Trametes</taxon>
    </lineage>
</organism>
<dbReference type="EMBL" id="JAPEVG010000138">
    <property type="protein sequence ID" value="KAJ8481394.1"/>
    <property type="molecule type" value="Genomic_DNA"/>
</dbReference>
<dbReference type="AlphaFoldDB" id="A0AAD7TT47"/>
<comment type="caution">
    <text evidence="2">The sequence shown here is derived from an EMBL/GenBank/DDBJ whole genome shotgun (WGS) entry which is preliminary data.</text>
</comment>
<dbReference type="Proteomes" id="UP001215151">
    <property type="component" value="Unassembled WGS sequence"/>
</dbReference>
<evidence type="ECO:0000313" key="2">
    <source>
        <dbReference type="EMBL" id="KAJ8481394.1"/>
    </source>
</evidence>